<evidence type="ECO:0000259" key="1">
    <source>
        <dbReference type="PROSITE" id="PS51677"/>
    </source>
</evidence>
<evidence type="ECO:0000313" key="3">
    <source>
        <dbReference type="Proteomes" id="UP000886785"/>
    </source>
</evidence>
<dbReference type="PANTHER" id="PTHR10587">
    <property type="entry name" value="GLYCOSYL TRANSFERASE-RELATED"/>
    <property type="match status" value="1"/>
</dbReference>
<name>A0A9D1DNP4_9FIRM</name>
<comment type="caution">
    <text evidence="2">The sequence shown here is derived from an EMBL/GenBank/DDBJ whole genome shotgun (WGS) entry which is preliminary data.</text>
</comment>
<dbReference type="Gene3D" id="3.20.20.370">
    <property type="entry name" value="Glycoside hydrolase/deacetylase"/>
    <property type="match status" value="1"/>
</dbReference>
<protein>
    <submittedName>
        <fullName evidence="2">Polysaccharide deacetylase</fullName>
    </submittedName>
</protein>
<dbReference type="CDD" id="cd10944">
    <property type="entry name" value="CE4_SmPgdA_like"/>
    <property type="match status" value="1"/>
</dbReference>
<dbReference type="GO" id="GO:0016810">
    <property type="term" value="F:hydrolase activity, acting on carbon-nitrogen (but not peptide) bonds"/>
    <property type="evidence" value="ECO:0007669"/>
    <property type="project" value="InterPro"/>
</dbReference>
<dbReference type="SUPFAM" id="SSF88713">
    <property type="entry name" value="Glycoside hydrolase/deacetylase"/>
    <property type="match status" value="1"/>
</dbReference>
<gene>
    <name evidence="2" type="ORF">IAA54_00585</name>
</gene>
<reference evidence="2" key="1">
    <citation type="submission" date="2020-10" db="EMBL/GenBank/DDBJ databases">
        <authorList>
            <person name="Gilroy R."/>
        </authorList>
    </citation>
    <scope>NUCLEOTIDE SEQUENCE</scope>
    <source>
        <strain evidence="2">ChiSjej1B19-7085</strain>
    </source>
</reference>
<accession>A0A9D1DNP4</accession>
<organism evidence="2 3">
    <name type="scientific">Candidatus Gallacutalibacter pullicola</name>
    <dbReference type="NCBI Taxonomy" id="2840830"/>
    <lineage>
        <taxon>Bacteria</taxon>
        <taxon>Bacillati</taxon>
        <taxon>Bacillota</taxon>
        <taxon>Clostridia</taxon>
        <taxon>Eubacteriales</taxon>
        <taxon>Candidatus Gallacutalibacter</taxon>
    </lineage>
</organism>
<feature type="domain" description="NodB homology" evidence="1">
    <location>
        <begin position="16"/>
        <end position="205"/>
    </location>
</feature>
<dbReference type="EMBL" id="DVHF01000005">
    <property type="protein sequence ID" value="HIR56143.1"/>
    <property type="molecule type" value="Genomic_DNA"/>
</dbReference>
<dbReference type="AlphaFoldDB" id="A0A9D1DNP4"/>
<sequence length="221" mass="25028">MFVPQTEKKPFDPNDKVVYLTFDDGPSALTEDVLNILDEYGVKATFFVVAKDDETSKQRLREIADRGHAIGLHSYTHDYRKIYASVDAFLDDFAKEREIIYSATGEYPTMFRFPGGSVNSYNKKTAKAIIDEMTRRGYTYYDWNVSSGDAEYGATRESIYRDTITQTKARTKAIVLCHDTNAKGDTVSQLPAILKELKQSGYRFDKLDPSVAPINFPVPKS</sequence>
<dbReference type="InterPro" id="IPR002509">
    <property type="entry name" value="NODB_dom"/>
</dbReference>
<proteinExistence type="predicted"/>
<dbReference type="Proteomes" id="UP000886785">
    <property type="component" value="Unassembled WGS sequence"/>
</dbReference>
<dbReference type="PANTHER" id="PTHR10587:SF125">
    <property type="entry name" value="POLYSACCHARIDE DEACETYLASE YHEN-RELATED"/>
    <property type="match status" value="1"/>
</dbReference>
<dbReference type="InterPro" id="IPR011330">
    <property type="entry name" value="Glyco_hydro/deAcase_b/a-brl"/>
</dbReference>
<dbReference type="PROSITE" id="PS51677">
    <property type="entry name" value="NODB"/>
    <property type="match status" value="1"/>
</dbReference>
<evidence type="ECO:0000313" key="2">
    <source>
        <dbReference type="EMBL" id="HIR56143.1"/>
    </source>
</evidence>
<dbReference type="Pfam" id="PF01522">
    <property type="entry name" value="Polysacc_deac_1"/>
    <property type="match status" value="1"/>
</dbReference>
<dbReference type="InterPro" id="IPR050248">
    <property type="entry name" value="Polysacc_deacetylase_ArnD"/>
</dbReference>
<dbReference type="GO" id="GO:0005975">
    <property type="term" value="P:carbohydrate metabolic process"/>
    <property type="evidence" value="ECO:0007669"/>
    <property type="project" value="InterPro"/>
</dbReference>
<reference evidence="2" key="2">
    <citation type="journal article" date="2021" name="PeerJ">
        <title>Extensive microbial diversity within the chicken gut microbiome revealed by metagenomics and culture.</title>
        <authorList>
            <person name="Gilroy R."/>
            <person name="Ravi A."/>
            <person name="Getino M."/>
            <person name="Pursley I."/>
            <person name="Horton D.L."/>
            <person name="Alikhan N.F."/>
            <person name="Baker D."/>
            <person name="Gharbi K."/>
            <person name="Hall N."/>
            <person name="Watson M."/>
            <person name="Adriaenssens E.M."/>
            <person name="Foster-Nyarko E."/>
            <person name="Jarju S."/>
            <person name="Secka A."/>
            <person name="Antonio M."/>
            <person name="Oren A."/>
            <person name="Chaudhuri R.R."/>
            <person name="La Ragione R."/>
            <person name="Hildebrand F."/>
            <person name="Pallen M.J."/>
        </authorList>
    </citation>
    <scope>NUCLEOTIDE SEQUENCE</scope>
    <source>
        <strain evidence="2">ChiSjej1B19-7085</strain>
    </source>
</reference>